<dbReference type="Gene3D" id="2.40.128.200">
    <property type="match status" value="1"/>
</dbReference>
<feature type="signal peptide" evidence="6">
    <location>
        <begin position="1"/>
        <end position="25"/>
    </location>
</feature>
<dbReference type="InterPro" id="IPR052755">
    <property type="entry name" value="Lysozyme_Inhibitor_LprI"/>
</dbReference>
<evidence type="ECO:0000259" key="7">
    <source>
        <dbReference type="Pfam" id="PF07007"/>
    </source>
</evidence>
<accession>A0A447GDV7</accession>
<reference evidence="10" key="1">
    <citation type="submission" date="2018-02" db="EMBL/GenBank/DDBJ databases">
        <authorList>
            <person name="Seth-Smith MB H."/>
            <person name="Seth-Smith H."/>
        </authorList>
    </citation>
    <scope>NUCLEOTIDE SEQUENCE [LARGE SCALE GENOMIC DNA]</scope>
</reference>
<keyword evidence="10" id="KW-1185">Reference proteome</keyword>
<sequence precursor="true">MRRIAIIGAMLILSACGSTSTQPHASSPAPSPAIGTTTSNSSATAGTSPECGKPAGEIQQLVCQDPQLSALDQRLQVAYRQALDRPGADKAALQAAQNGWATTRDQCVQNTDTRTCLTQAFQTRLVQLALADPATPAPPVVTYRCPPENGPLTAQFYNELDPQTAVLTWKGDPYILFVQPSGSGARYGRQGIEYWEHQGEVRLDFNGTQFVCTTA</sequence>
<feature type="chain" id="PRO_5019046410" evidence="6">
    <location>
        <begin position="26"/>
        <end position="215"/>
    </location>
</feature>
<name>A0A447GDV7_9MYCO</name>
<feature type="domain" description="C-type lysozyme inhibitor" evidence="8">
    <location>
        <begin position="143"/>
        <end position="208"/>
    </location>
</feature>
<organism evidence="9 10">
    <name type="scientific">Mycobacterium basiliense</name>
    <dbReference type="NCBI Taxonomy" id="2094119"/>
    <lineage>
        <taxon>Bacteria</taxon>
        <taxon>Bacillati</taxon>
        <taxon>Actinomycetota</taxon>
        <taxon>Actinomycetes</taxon>
        <taxon>Mycobacteriales</taxon>
        <taxon>Mycobacteriaceae</taxon>
        <taxon>Mycobacterium</taxon>
    </lineage>
</organism>
<evidence type="ECO:0000256" key="4">
    <source>
        <dbReference type="ARBA" id="ARBA00023288"/>
    </source>
</evidence>
<dbReference type="Pfam" id="PF09864">
    <property type="entry name" value="MliC"/>
    <property type="match status" value="1"/>
</dbReference>
<proteinExistence type="predicted"/>
<dbReference type="GO" id="GO:0005576">
    <property type="term" value="C:extracellular region"/>
    <property type="evidence" value="ECO:0007669"/>
    <property type="project" value="TreeGrafter"/>
</dbReference>
<dbReference type="SUPFAM" id="SSF141488">
    <property type="entry name" value="YdhA-like"/>
    <property type="match status" value="1"/>
</dbReference>
<dbReference type="PROSITE" id="PS51257">
    <property type="entry name" value="PROKAR_LIPOPROTEIN"/>
    <property type="match status" value="1"/>
</dbReference>
<dbReference type="PANTHER" id="PTHR37549">
    <property type="entry name" value="LIPOPROTEIN LPRI"/>
    <property type="match status" value="1"/>
</dbReference>
<dbReference type="OrthoDB" id="5565855at2"/>
<keyword evidence="1 6" id="KW-0732">Signal</keyword>
<gene>
    <name evidence="9" type="ORF">MB901379_02198</name>
</gene>
<feature type="compositionally biased region" description="Low complexity" evidence="5">
    <location>
        <begin position="19"/>
        <end position="48"/>
    </location>
</feature>
<dbReference type="PANTHER" id="PTHR37549:SF1">
    <property type="entry name" value="LIPOPROTEIN LPRI"/>
    <property type="match status" value="1"/>
</dbReference>
<evidence type="ECO:0000256" key="2">
    <source>
        <dbReference type="ARBA" id="ARBA00023136"/>
    </source>
</evidence>
<dbReference type="KEGG" id="mbai:MB901379_02198"/>
<feature type="region of interest" description="Disordered" evidence="5">
    <location>
        <begin position="19"/>
        <end position="52"/>
    </location>
</feature>
<dbReference type="EMBL" id="LR130759">
    <property type="protein sequence ID" value="VDM88635.1"/>
    <property type="molecule type" value="Genomic_DNA"/>
</dbReference>
<dbReference type="AlphaFoldDB" id="A0A447GDV7"/>
<evidence type="ECO:0000259" key="8">
    <source>
        <dbReference type="Pfam" id="PF09864"/>
    </source>
</evidence>
<dbReference type="Pfam" id="PF07007">
    <property type="entry name" value="LprI"/>
    <property type="match status" value="1"/>
</dbReference>
<evidence type="ECO:0000256" key="1">
    <source>
        <dbReference type="ARBA" id="ARBA00022729"/>
    </source>
</evidence>
<dbReference type="Proteomes" id="UP000269998">
    <property type="component" value="Chromosome"/>
</dbReference>
<keyword evidence="3" id="KW-0564">Palmitate</keyword>
<evidence type="ECO:0000256" key="5">
    <source>
        <dbReference type="SAM" id="MobiDB-lite"/>
    </source>
</evidence>
<protein>
    <submittedName>
        <fullName evidence="9">Membrane-bound lysozyme-inhibitor of c-type lysozyme</fullName>
    </submittedName>
</protein>
<keyword evidence="2" id="KW-0472">Membrane</keyword>
<evidence type="ECO:0000313" key="9">
    <source>
        <dbReference type="EMBL" id="VDM88635.1"/>
    </source>
</evidence>
<evidence type="ECO:0000256" key="3">
    <source>
        <dbReference type="ARBA" id="ARBA00023139"/>
    </source>
</evidence>
<dbReference type="InterPro" id="IPR036328">
    <property type="entry name" value="MliC_sf"/>
</dbReference>
<dbReference type="InterPro" id="IPR018660">
    <property type="entry name" value="MliC"/>
</dbReference>
<evidence type="ECO:0000313" key="10">
    <source>
        <dbReference type="Proteomes" id="UP000269998"/>
    </source>
</evidence>
<dbReference type="RefSeq" id="WP_158016654.1">
    <property type="nucleotide sequence ID" value="NZ_CBCSKE010000001.1"/>
</dbReference>
<evidence type="ECO:0000256" key="6">
    <source>
        <dbReference type="SAM" id="SignalP"/>
    </source>
</evidence>
<feature type="domain" description="Lysozyme inhibitor LprI-like N-terminal" evidence="7">
    <location>
        <begin position="55"/>
        <end position="128"/>
    </location>
</feature>
<dbReference type="InterPro" id="IPR009739">
    <property type="entry name" value="LprI-like_N"/>
</dbReference>
<keyword evidence="4" id="KW-0449">Lipoprotein</keyword>